<organism evidence="21 22">
    <name type="scientific">Cyclospora cayetanensis</name>
    <dbReference type="NCBI Taxonomy" id="88456"/>
    <lineage>
        <taxon>Eukaryota</taxon>
        <taxon>Sar</taxon>
        <taxon>Alveolata</taxon>
        <taxon>Apicomplexa</taxon>
        <taxon>Conoidasida</taxon>
        <taxon>Coccidia</taxon>
        <taxon>Eucoccidiorida</taxon>
        <taxon>Eimeriorina</taxon>
        <taxon>Eimeriidae</taxon>
        <taxon>Cyclospora</taxon>
    </lineage>
</organism>
<dbReference type="VEuPathDB" id="ToxoDB:LOC113147609"/>
<dbReference type="EC" id="2.3.1.-" evidence="14"/>
<dbReference type="InterPro" id="IPR000182">
    <property type="entry name" value="GNAT_dom"/>
</dbReference>
<evidence type="ECO:0000256" key="16">
    <source>
        <dbReference type="SAM" id="Phobius"/>
    </source>
</evidence>
<evidence type="ECO:0000313" key="22">
    <source>
        <dbReference type="Proteomes" id="UP000095192"/>
    </source>
</evidence>
<evidence type="ECO:0000256" key="2">
    <source>
        <dbReference type="ARBA" id="ARBA00004604"/>
    </source>
</evidence>
<dbReference type="Gene3D" id="3.40.50.11040">
    <property type="match status" value="1"/>
</dbReference>
<evidence type="ECO:0000259" key="19">
    <source>
        <dbReference type="Pfam" id="PF13718"/>
    </source>
</evidence>
<feature type="transmembrane region" description="Helical" evidence="16">
    <location>
        <begin position="1229"/>
        <end position="1250"/>
    </location>
</feature>
<dbReference type="InterPro" id="IPR013562">
    <property type="entry name" value="TmcA/NAT10_N"/>
</dbReference>
<dbReference type="InterPro" id="IPR001734">
    <property type="entry name" value="Na/solute_symporter"/>
</dbReference>
<evidence type="ECO:0000259" key="18">
    <source>
        <dbReference type="Pfam" id="PF08351"/>
    </source>
</evidence>
<dbReference type="GO" id="GO:0022857">
    <property type="term" value="F:transmembrane transporter activity"/>
    <property type="evidence" value="ECO:0007669"/>
    <property type="project" value="InterPro"/>
</dbReference>
<keyword evidence="5 14" id="KW-0808">Transferase</keyword>
<dbReference type="InterPro" id="IPR027992">
    <property type="entry name" value="tRNA_bind_dom"/>
</dbReference>
<comment type="subcellular location">
    <subcellularLocation>
        <location evidence="1">Membrane</location>
        <topology evidence="1">Multi-pass membrane protein</topology>
    </subcellularLocation>
    <subcellularLocation>
        <location evidence="2 14">Nucleus</location>
        <location evidence="2 14">Nucleolus</location>
    </subcellularLocation>
</comment>
<comment type="caution">
    <text evidence="14">Lacks conserved residue(s) required for the propagation of feature annotation.</text>
</comment>
<gene>
    <name evidence="21" type="ORF">cyc_02038</name>
</gene>
<evidence type="ECO:0000256" key="11">
    <source>
        <dbReference type="ARBA" id="ARBA00023136"/>
    </source>
</evidence>
<dbReference type="InterPro" id="IPR032672">
    <property type="entry name" value="TmcA/NAT10/Kre33"/>
</dbReference>
<comment type="catalytic activity">
    <reaction evidence="14">
        <text>a cytidine in tRNA + acetyl-CoA + ATP + H2O = an N(4)-acetylcytidine in tRNA + ADP + phosphate + CoA + H(+)</text>
        <dbReference type="Rhea" id="RHEA:53876"/>
        <dbReference type="Rhea" id="RHEA-COMP:13670"/>
        <dbReference type="Rhea" id="RHEA-COMP:13671"/>
        <dbReference type="ChEBI" id="CHEBI:15377"/>
        <dbReference type="ChEBI" id="CHEBI:15378"/>
        <dbReference type="ChEBI" id="CHEBI:30616"/>
        <dbReference type="ChEBI" id="CHEBI:43474"/>
        <dbReference type="ChEBI" id="CHEBI:57287"/>
        <dbReference type="ChEBI" id="CHEBI:57288"/>
        <dbReference type="ChEBI" id="CHEBI:74900"/>
        <dbReference type="ChEBI" id="CHEBI:82748"/>
        <dbReference type="ChEBI" id="CHEBI:456216"/>
    </reaction>
</comment>
<feature type="region of interest" description="Disordered" evidence="15">
    <location>
        <begin position="1690"/>
        <end position="1713"/>
    </location>
</feature>
<protein>
    <recommendedName>
        <fullName evidence="14">RNA cytidine acetyltransferase</fullName>
        <ecNumber evidence="14">2.3.1.-</ecNumber>
    </recommendedName>
    <alternativeName>
        <fullName evidence="14">18S rRNA cytosine acetyltransferase</fullName>
    </alternativeName>
</protein>
<evidence type="ECO:0000256" key="13">
    <source>
        <dbReference type="ARBA" id="ARBA00023315"/>
    </source>
</evidence>
<dbReference type="PROSITE" id="PS50283">
    <property type="entry name" value="NA_SOLUT_SYMP_3"/>
    <property type="match status" value="1"/>
</dbReference>
<comment type="similarity">
    <text evidence="14">Belongs to the RNA cytidine acetyltransferase family. NAT10 subfamily.</text>
</comment>
<dbReference type="InParanoid" id="A0A1D3D1C3"/>
<evidence type="ECO:0000256" key="3">
    <source>
        <dbReference type="ARBA" id="ARBA00006434"/>
    </source>
</evidence>
<dbReference type="Proteomes" id="UP000095192">
    <property type="component" value="Unassembled WGS sequence"/>
</dbReference>
<comment type="function">
    <text evidence="14">RNA cytidine acetyltransferase with specificity toward both 18S rRNA and tRNAs. Catalyzes the formation of N(4)-acetylcytidine (ac4C) in 18S rRNA. Required for early nucleolar cleavages of precursor rRNA at sites A0, A1 and A2 during 18S rRNA synthesis. Catalyzes the formation of ac4C in serine and leucine tRNAs. Requires a tRNA-binding adapter protein for full tRNA acetyltransferase activity but not for 18S rRNA acetylation.</text>
</comment>
<keyword evidence="7 14" id="KW-0819">tRNA processing</keyword>
<feature type="binding site" evidence="14">
    <location>
        <position position="419"/>
    </location>
    <ligand>
        <name>ATP</name>
        <dbReference type="ChEBI" id="CHEBI:30616"/>
    </ligand>
</feature>
<dbReference type="EMBL" id="JROU02001164">
    <property type="protein sequence ID" value="OEH77240.1"/>
    <property type="molecule type" value="Genomic_DNA"/>
</dbReference>
<dbReference type="GO" id="GO:0005730">
    <property type="term" value="C:nucleolus"/>
    <property type="evidence" value="ECO:0007669"/>
    <property type="project" value="UniProtKB-SubCell"/>
</dbReference>
<evidence type="ECO:0000256" key="7">
    <source>
        <dbReference type="ARBA" id="ARBA00022694"/>
    </source>
</evidence>
<keyword evidence="9 14" id="KW-0067">ATP-binding</keyword>
<dbReference type="InterPro" id="IPR027417">
    <property type="entry name" value="P-loop_NTPase"/>
</dbReference>
<dbReference type="VEuPathDB" id="ToxoDB:cyc_02038"/>
<dbReference type="FunCoup" id="A0A1D3D1C3">
    <property type="interactions" value="377"/>
</dbReference>
<dbReference type="InterPro" id="IPR038377">
    <property type="entry name" value="Na/Glc_symporter_sf"/>
</dbReference>
<dbReference type="PANTHER" id="PTHR10925">
    <property type="entry name" value="N-ACETYLTRANSFERASE 10"/>
    <property type="match status" value="1"/>
</dbReference>
<dbReference type="Gene3D" id="1.20.1730.10">
    <property type="entry name" value="Sodium/glucose cotransporter"/>
    <property type="match status" value="1"/>
</dbReference>
<feature type="region of interest" description="Disordered" evidence="15">
    <location>
        <begin position="619"/>
        <end position="640"/>
    </location>
</feature>
<accession>A0A1D3D1C3</accession>
<dbReference type="Pfam" id="PF13725">
    <property type="entry name" value="tRNA_bind_2"/>
    <property type="match status" value="1"/>
</dbReference>
<feature type="transmembrane region" description="Helical" evidence="16">
    <location>
        <begin position="228"/>
        <end position="252"/>
    </location>
</feature>
<comment type="caution">
    <text evidence="21">The sequence shown here is derived from an EMBL/GenBank/DDBJ whole genome shotgun (WGS) entry which is preliminary data.</text>
</comment>
<feature type="transmembrane region" description="Helical" evidence="16">
    <location>
        <begin position="1306"/>
        <end position="1325"/>
    </location>
</feature>
<feature type="transmembrane region" description="Helical" evidence="16">
    <location>
        <begin position="1557"/>
        <end position="1580"/>
    </location>
</feature>
<evidence type="ECO:0000256" key="15">
    <source>
        <dbReference type="SAM" id="MobiDB-lite"/>
    </source>
</evidence>
<feature type="transmembrane region" description="Helical" evidence="16">
    <location>
        <begin position="1196"/>
        <end position="1217"/>
    </location>
</feature>
<feature type="binding site" evidence="14">
    <location>
        <position position="682"/>
    </location>
    <ligand>
        <name>acetyl-CoA</name>
        <dbReference type="ChEBI" id="CHEBI:57288"/>
    </ligand>
</feature>
<comment type="catalytic activity">
    <reaction evidence="14">
        <text>a cytidine in 18S rRNA + acetyl-CoA + ATP + H2O = an N(4)-acetylcytidine in 18S rRNA + ADP + phosphate + CoA + H(+)</text>
        <dbReference type="Rhea" id="RHEA:51424"/>
        <dbReference type="Rhea" id="RHEA-COMP:13575"/>
        <dbReference type="Rhea" id="RHEA-COMP:13576"/>
        <dbReference type="ChEBI" id="CHEBI:15377"/>
        <dbReference type="ChEBI" id="CHEBI:15378"/>
        <dbReference type="ChEBI" id="CHEBI:30616"/>
        <dbReference type="ChEBI" id="CHEBI:43474"/>
        <dbReference type="ChEBI" id="CHEBI:57287"/>
        <dbReference type="ChEBI" id="CHEBI:57288"/>
        <dbReference type="ChEBI" id="CHEBI:74900"/>
        <dbReference type="ChEBI" id="CHEBI:82748"/>
        <dbReference type="ChEBI" id="CHEBI:456216"/>
    </reaction>
</comment>
<feature type="transmembrane region" description="Helical" evidence="16">
    <location>
        <begin position="1600"/>
        <end position="1621"/>
    </location>
</feature>
<dbReference type="InterPro" id="IPR016181">
    <property type="entry name" value="Acyl_CoA_acyltransferase"/>
</dbReference>
<dbReference type="Pfam" id="PF13718">
    <property type="entry name" value="GNAT_acetyltr_2"/>
    <property type="match status" value="1"/>
</dbReference>
<feature type="transmembrane region" description="Helical" evidence="16">
    <location>
        <begin position="1506"/>
        <end position="1524"/>
    </location>
</feature>
<dbReference type="GO" id="GO:0000049">
    <property type="term" value="F:tRNA binding"/>
    <property type="evidence" value="ECO:0007669"/>
    <property type="project" value="TreeGrafter"/>
</dbReference>
<evidence type="ECO:0000259" key="17">
    <source>
        <dbReference type="Pfam" id="PF05127"/>
    </source>
</evidence>
<evidence type="ECO:0000259" key="20">
    <source>
        <dbReference type="Pfam" id="PF13725"/>
    </source>
</evidence>
<dbReference type="HAMAP" id="MF_03211">
    <property type="entry name" value="RNA_acetyltr_Nat10"/>
    <property type="match status" value="1"/>
</dbReference>
<evidence type="ECO:0000256" key="9">
    <source>
        <dbReference type="ARBA" id="ARBA00022840"/>
    </source>
</evidence>
<dbReference type="CDD" id="cd04301">
    <property type="entry name" value="NAT_SF"/>
    <property type="match status" value="1"/>
</dbReference>
<keyword evidence="12 14" id="KW-0539">Nucleus</keyword>
<dbReference type="GO" id="GO:0005524">
    <property type="term" value="F:ATP binding"/>
    <property type="evidence" value="ECO:0007669"/>
    <property type="project" value="UniProtKB-UniRule"/>
</dbReference>
<feature type="binding site" evidence="14">
    <location>
        <begin position="223"/>
        <end position="232"/>
    </location>
    <ligand>
        <name>ATP</name>
        <dbReference type="ChEBI" id="CHEBI:30616"/>
    </ligand>
</feature>
<feature type="transmembrane region" description="Helical" evidence="16">
    <location>
        <begin position="1383"/>
        <end position="1400"/>
    </location>
</feature>
<feature type="transmembrane region" description="Helical" evidence="16">
    <location>
        <begin position="1332"/>
        <end position="1354"/>
    </location>
</feature>
<evidence type="ECO:0000313" key="21">
    <source>
        <dbReference type="EMBL" id="OEH77240.1"/>
    </source>
</evidence>
<dbReference type="SUPFAM" id="SSF55729">
    <property type="entry name" value="Acyl-CoA N-acyltransferases (Nat)"/>
    <property type="match status" value="1"/>
</dbReference>
<feature type="region of interest" description="Disordered" evidence="15">
    <location>
        <begin position="1629"/>
        <end position="1674"/>
    </location>
</feature>
<dbReference type="PANTHER" id="PTHR10925:SF5">
    <property type="entry name" value="RNA CYTIDINE ACETYLTRANSFERASE"/>
    <property type="match status" value="1"/>
</dbReference>
<evidence type="ECO:0000256" key="4">
    <source>
        <dbReference type="ARBA" id="ARBA00022552"/>
    </source>
</evidence>
<feature type="transmembrane region" description="Helical" evidence="16">
    <location>
        <begin position="1152"/>
        <end position="1170"/>
    </location>
</feature>
<feature type="domain" description="TmcA/NAT10 N-terminal" evidence="18">
    <location>
        <begin position="7"/>
        <end position="199"/>
    </location>
</feature>
<comment type="similarity">
    <text evidence="3">Belongs to the sodium:solute symporter (SSF) (TC 2.A.21) family.</text>
</comment>
<dbReference type="Gene3D" id="3.40.630.30">
    <property type="match status" value="1"/>
</dbReference>
<dbReference type="VEuPathDB" id="ToxoDB:LOC34618947"/>
<dbReference type="Pfam" id="PF08351">
    <property type="entry name" value="TmcA_N"/>
    <property type="match status" value="1"/>
</dbReference>
<dbReference type="GO" id="GO:0030686">
    <property type="term" value="C:90S preribosome"/>
    <property type="evidence" value="ECO:0007669"/>
    <property type="project" value="TreeGrafter"/>
</dbReference>
<keyword evidence="4 14" id="KW-0698">rRNA processing</keyword>
<keyword evidence="8 14" id="KW-0547">Nucleotide-binding</keyword>
<dbReference type="GO" id="GO:0051391">
    <property type="term" value="P:tRNA acetylation"/>
    <property type="evidence" value="ECO:0007669"/>
    <property type="project" value="UniProtKB-UniRule"/>
</dbReference>
<evidence type="ECO:0000256" key="10">
    <source>
        <dbReference type="ARBA" id="ARBA00022989"/>
    </source>
</evidence>
<dbReference type="GO" id="GO:1904812">
    <property type="term" value="P:rRNA acetylation involved in maturation of SSU-rRNA"/>
    <property type="evidence" value="ECO:0007669"/>
    <property type="project" value="InterPro"/>
</dbReference>
<dbReference type="Pfam" id="PF00474">
    <property type="entry name" value="SSF"/>
    <property type="match status" value="1"/>
</dbReference>
<evidence type="ECO:0000256" key="1">
    <source>
        <dbReference type="ARBA" id="ARBA00004141"/>
    </source>
</evidence>
<feature type="binding site" evidence="14">
    <location>
        <begin position="580"/>
        <end position="582"/>
    </location>
    <ligand>
        <name>acetyl-CoA</name>
        <dbReference type="ChEBI" id="CHEBI:57288"/>
    </ligand>
</feature>
<keyword evidence="6 16" id="KW-0812">Transmembrane</keyword>
<keyword evidence="22" id="KW-1185">Reference proteome</keyword>
<feature type="domain" description="TcmA/NAT10 helicase" evidence="17">
    <location>
        <begin position="218"/>
        <end position="437"/>
    </location>
</feature>
<evidence type="ECO:0000256" key="5">
    <source>
        <dbReference type="ARBA" id="ARBA00022679"/>
    </source>
</evidence>
<dbReference type="GO" id="GO:0051392">
    <property type="term" value="F:tRNA cytidine N4-acetyltransferase activity"/>
    <property type="evidence" value="ECO:0007669"/>
    <property type="project" value="RHEA"/>
</dbReference>
<dbReference type="InterPro" id="IPR007807">
    <property type="entry name" value="TcmA/NAT10_helicase"/>
</dbReference>
<feature type="domain" description="Possible tRNA binding" evidence="20">
    <location>
        <begin position="754"/>
        <end position="976"/>
    </location>
</feature>
<sequence length="1713" mass="184673">MKKKVDPRVRQLVESCVDARERAFLVLVGDRGREQVVSLHYLLCKLCPRKPSVLWCYKKDLGFSSHRKKRQKQLQKKISRGVYDPNVDDPFELFVSSTDIRYVYYKDTQQILGQTFGMCVLQDYEALTPNNLCRTVETVQGGGLICLLLHSFASLNQLYALAMDIHSRYKTQAFSEVHPRYTERFLLSLVSCRRCLILDDELNILPINGGGSYQTVALTAGRGRGKSAALGLAIAAAVSLGVSSIFVCAPAVENVQTLFEFVQKGLVATGLREQLDFQVTLEVVGAAARVSAAADVSGGAASGLYQRQTVKAITKVDVYKQHRQRIQFVFPSEHEALRQAELLVVDEAASIPLPIVKKLLGPYLVLLSSTINGYEGTGRSLSLKLLGDLRRGSKGAPGQEARGPPPRQLKELSLRTPIRYASGDAVEQWLHDLLCLDATTAPALDPEKGLPSPKSCSLYLVNRDALFSYHPASEAFLQRLQGLFVSSHYKNSPNDLQLLADAPAHLVFAFMQTVDDQQDSLPDVFCAIQVAIEGALSRGAIREALGRGLRPAGDLLPWTLAQAFGDEDVGILSGARIVRIAVHPSLQRMGFGSAALQQLVDFFEGRGLALQEPPEFRSFFQGRSETERQQRDKSKKAKVSKVDGDIEDLDAEVGTRSRPPFSVDYFGTAFGLTDQLLRFWSRRGFVPVYLRQQPNDVTGEHSCIMLRPAAAAPPEGFGAAAADGSTRREESHKRGLFGGLDAVAETNQAADGQWVHLFAVDFRRRFVELTGGPFRHMPISLALATASEGAKGQQQEGKLPPLNAKTLMEFFTLHDLGRLQKYSQQLADISLVTDLVPLLCSLYFGGRLRDVRLSFLQEAALLGMGGQRRQPDSLAAEFSVPITQILALFNKAMVKIHQHLRGLLEAEEALAFAAASTRRVAVKQGEAVGGVDAQGPLAEEQQADADKVLKQQKQQLKKIKEALGHDALEKYSVSEISKEDIVGVTGGREVSGLQGKGIIRKELFFRSDIAAGSISVPDCVELYLHLQGLAYLSLAWRMCQARPRPTCRALNAYACMGAVTNVLHARIGVSDLAEKRAEAERATGRFLQDIGMLTECHLVIPDFDSWVRSASLSLNVPLAMNGSVRSEEGKRGAPARFLPGNSSSMGALDLNAAYGTFFCTVFGFGLFVVYSGRKESCYRLLHPGPTFLSARNEVSWLYLGLSLYASLMGNWVLYLPAVGGALYGWPGAVGYAISSGAPYLLLVWLAPLVCKRAKGGFCSCDYVALRFGSVAQLAAACISLSMMFVTLSTELTTVGMSMSAISSNTFPVPCAVILVALVPLLYVLVGGLKCCIVSDVVQALIIVSLFVPFTVYLVCTEGGPPSGGLPISQSLALAPAALSSEKSLIAGAVIVASVWPVYLCDQGIWQRVWAARSASDIRKAFLLAGVLSGVSVLLFGVAGIVCLSREEALNGGSLFSYAAQNLPTPWLVVLCVLAVACVTSSVDTYQAAIVSLIGNDLEKRSLSFNWARLAMVLINIPAVLLALYQVPLLSLFMVSNFLCAVLAGPFLVSVHPKITKWGFLGGLACSVVGLLVCGVGASAAAHEPFSLSFFIPDDISSMPYLVSFLVTPLVGAAAAGAISAVEERLMRHADAAAHPSPPPASDIGKEGLEGSQHSARVPLDPPPTTASPVYQTATSNDTNCSANVAIAAASSSKVKLESNATASEPPEPRGVYE</sequence>
<evidence type="ECO:0000256" key="12">
    <source>
        <dbReference type="ARBA" id="ARBA00023242"/>
    </source>
</evidence>
<proteinExistence type="inferred from homology"/>
<keyword evidence="11 16" id="KW-0472">Membrane</keyword>
<evidence type="ECO:0000256" key="6">
    <source>
        <dbReference type="ARBA" id="ARBA00022692"/>
    </source>
</evidence>
<evidence type="ECO:0000256" key="8">
    <source>
        <dbReference type="ARBA" id="ARBA00022741"/>
    </source>
</evidence>
<feature type="transmembrane region" description="Helical" evidence="16">
    <location>
        <begin position="1530"/>
        <end position="1550"/>
    </location>
</feature>
<feature type="transmembrane region" description="Helical" evidence="16">
    <location>
        <begin position="1262"/>
        <end position="1286"/>
    </location>
</feature>
<dbReference type="Gene3D" id="3.40.50.300">
    <property type="entry name" value="P-loop containing nucleotide triphosphate hydrolases"/>
    <property type="match status" value="1"/>
</dbReference>
<evidence type="ECO:0000256" key="14">
    <source>
        <dbReference type="HAMAP-Rule" id="MF_03211"/>
    </source>
</evidence>
<reference evidence="21 22" key="1">
    <citation type="journal article" date="2016" name="BMC Genomics">
        <title>Comparative genomics reveals Cyclospora cayetanensis possesses coccidia-like metabolism and invasion components but unique surface antigens.</title>
        <authorList>
            <person name="Liu S."/>
            <person name="Wang L."/>
            <person name="Zheng H."/>
            <person name="Xu Z."/>
            <person name="Roellig D.M."/>
            <person name="Li N."/>
            <person name="Frace M.A."/>
            <person name="Tang K."/>
            <person name="Arrowood M.J."/>
            <person name="Moss D.M."/>
            <person name="Zhang L."/>
            <person name="Feng Y."/>
            <person name="Xiao L."/>
        </authorList>
    </citation>
    <scope>NUCLEOTIDE SEQUENCE [LARGE SCALE GENOMIC DNA]</scope>
    <source>
        <strain evidence="21 22">CHN_HEN01</strain>
    </source>
</reference>
<keyword evidence="13 14" id="KW-0012">Acyltransferase</keyword>
<dbReference type="GO" id="GO:0016020">
    <property type="term" value="C:membrane"/>
    <property type="evidence" value="ECO:0007669"/>
    <property type="project" value="UniProtKB-SubCell"/>
</dbReference>
<keyword evidence="10 16" id="KW-1133">Transmembrane helix</keyword>
<name>A0A1D3D1C3_9EIME</name>
<feature type="domain" description="N-acetyltransferase" evidence="19">
    <location>
        <begin position="479"/>
        <end position="708"/>
    </location>
</feature>
<feature type="transmembrane region" description="Helical" evidence="16">
    <location>
        <begin position="1464"/>
        <end position="1485"/>
    </location>
</feature>
<dbReference type="GO" id="GO:1990883">
    <property type="term" value="F:18S rRNA cytidine N-acetyltransferase activity"/>
    <property type="evidence" value="ECO:0007669"/>
    <property type="project" value="TreeGrafter"/>
</dbReference>
<dbReference type="Pfam" id="PF05127">
    <property type="entry name" value="NAT10_TcmA_helicase"/>
    <property type="match status" value="1"/>
</dbReference>
<feature type="transmembrane region" description="Helical" evidence="16">
    <location>
        <begin position="1421"/>
        <end position="1444"/>
    </location>
</feature>
<dbReference type="InterPro" id="IPR033688">
    <property type="entry name" value="NAT10"/>
</dbReference>